<evidence type="ECO:0000256" key="7">
    <source>
        <dbReference type="HAMAP-Rule" id="MF_01235"/>
    </source>
</evidence>
<dbReference type="PANTHER" id="PTHR36204:SF1">
    <property type="entry name" value="N-ACETYLMANNOSAMINE-6-PHOSPHATE 2-EPIMERASE-RELATED"/>
    <property type="match status" value="1"/>
</dbReference>
<dbReference type="OrthoDB" id="9781704at2"/>
<comment type="function">
    <text evidence="2 7">Converts N-acetylmannosamine-6-phosphate (ManNAc-6-P) to N-acetylglucosamine-6-phosphate (GlcNAc-6-P).</text>
</comment>
<dbReference type="InterPro" id="IPR007260">
    <property type="entry name" value="NanE"/>
</dbReference>
<dbReference type="GO" id="GO:0047465">
    <property type="term" value="F:N-acylglucosamine-6-phosphate 2-epimerase activity"/>
    <property type="evidence" value="ECO:0007669"/>
    <property type="project" value="UniProtKB-EC"/>
</dbReference>
<dbReference type="EMBL" id="AP019308">
    <property type="protein sequence ID" value="BBH23238.1"/>
    <property type="molecule type" value="Genomic_DNA"/>
</dbReference>
<evidence type="ECO:0000256" key="1">
    <source>
        <dbReference type="ARBA" id="ARBA00000056"/>
    </source>
</evidence>
<dbReference type="SUPFAM" id="SSF51366">
    <property type="entry name" value="Ribulose-phoshate binding barrel"/>
    <property type="match status" value="1"/>
</dbReference>
<dbReference type="GO" id="GO:0019262">
    <property type="term" value="P:N-acetylneuraminate catabolic process"/>
    <property type="evidence" value="ECO:0007669"/>
    <property type="project" value="UniProtKB-UniRule"/>
</dbReference>
<dbReference type="PANTHER" id="PTHR36204">
    <property type="entry name" value="N-ACETYLMANNOSAMINE-6-PHOSPHATE 2-EPIMERASE-RELATED"/>
    <property type="match status" value="1"/>
</dbReference>
<evidence type="ECO:0000256" key="2">
    <source>
        <dbReference type="ARBA" id="ARBA00002147"/>
    </source>
</evidence>
<dbReference type="NCBIfam" id="NF002231">
    <property type="entry name" value="PRK01130.1"/>
    <property type="match status" value="1"/>
</dbReference>
<dbReference type="Pfam" id="PF04131">
    <property type="entry name" value="NanE"/>
    <property type="match status" value="1"/>
</dbReference>
<gene>
    <name evidence="8" type="primary">nanE_2</name>
    <name evidence="7" type="synonym">nanE</name>
    <name evidence="8" type="ORF">Back11_45830</name>
</gene>
<dbReference type="AlphaFoldDB" id="A0A3G9JGQ9"/>
<keyword evidence="5 7" id="KW-0413">Isomerase</keyword>
<protein>
    <recommendedName>
        <fullName evidence="7">Putative N-acetylmannosamine-6-phosphate 2-epimerase</fullName>
        <ecNumber evidence="7">5.1.3.9</ecNumber>
    </recommendedName>
    <alternativeName>
        <fullName evidence="7">ManNAc-6-P epimerase</fullName>
    </alternativeName>
</protein>
<accession>A0A3G9JGQ9</accession>
<comment type="pathway">
    <text evidence="3 7">Amino-sugar metabolism; N-acetylneuraminate degradation; D-fructose 6-phosphate from N-acetylneuraminate: step 3/5.</text>
</comment>
<dbReference type="GO" id="GO:0005829">
    <property type="term" value="C:cytosol"/>
    <property type="evidence" value="ECO:0007669"/>
    <property type="project" value="TreeGrafter"/>
</dbReference>
<dbReference type="InterPro" id="IPR013785">
    <property type="entry name" value="Aldolase_TIM"/>
</dbReference>
<dbReference type="InterPro" id="IPR011060">
    <property type="entry name" value="RibuloseP-bd_barrel"/>
</dbReference>
<reference evidence="8 9" key="1">
    <citation type="submission" date="2018-11" db="EMBL/GenBank/DDBJ databases">
        <title>Complete genome sequence of Paenibacillus baekrokdamisoli strain KCTC 33723.</title>
        <authorList>
            <person name="Kang S.W."/>
            <person name="Lee K.C."/>
            <person name="Kim K.K."/>
            <person name="Kim J.S."/>
            <person name="Kim D.S."/>
            <person name="Ko S.H."/>
            <person name="Yang S.H."/>
            <person name="Lee J.S."/>
        </authorList>
    </citation>
    <scope>NUCLEOTIDE SEQUENCE [LARGE SCALE GENOMIC DNA]</scope>
    <source>
        <strain evidence="8 9">KCTC 33723</strain>
    </source>
</reference>
<dbReference type="UniPathway" id="UPA00629">
    <property type="reaction ID" value="UER00682"/>
</dbReference>
<sequence length="226" mass="24331">MTINNLKHGLVVSCQALSHEPLHGSQHMVAMARAAQEGGAVGIRSNSPEDVRAISSEINLPIIGLWKKDYDGFDIYITPTVEDAIAMYEAGAAIVALDATSRPRPDGRTLEETIAELKKCGIPIMADISTYEEGIDAARFGADYISTTLSGYTPYSVTKLPNLELVYRLSETLTVPIVAEGGISTPEEARQARENGAHFVVVGSAITRPQLITAQFANVLSAQRIF</sequence>
<dbReference type="Proteomes" id="UP000275368">
    <property type="component" value="Chromosome"/>
</dbReference>
<dbReference type="KEGG" id="pbk:Back11_45830"/>
<comment type="catalytic activity">
    <reaction evidence="1 7">
        <text>an N-acyl-D-glucosamine 6-phosphate = an N-acyl-D-mannosamine 6-phosphate</text>
        <dbReference type="Rhea" id="RHEA:23932"/>
        <dbReference type="ChEBI" id="CHEBI:57599"/>
        <dbReference type="ChEBI" id="CHEBI:57666"/>
        <dbReference type="EC" id="5.1.3.9"/>
    </reaction>
</comment>
<evidence type="ECO:0000256" key="6">
    <source>
        <dbReference type="ARBA" id="ARBA00023277"/>
    </source>
</evidence>
<evidence type="ECO:0000313" key="9">
    <source>
        <dbReference type="Proteomes" id="UP000275368"/>
    </source>
</evidence>
<dbReference type="GO" id="GO:0005975">
    <property type="term" value="P:carbohydrate metabolic process"/>
    <property type="evidence" value="ECO:0007669"/>
    <property type="project" value="UniProtKB-UniRule"/>
</dbReference>
<dbReference type="HAMAP" id="MF_01235">
    <property type="entry name" value="ManNAc6P_epimer"/>
    <property type="match status" value="1"/>
</dbReference>
<dbReference type="RefSeq" id="WP_125662571.1">
    <property type="nucleotide sequence ID" value="NZ_AP019308.1"/>
</dbReference>
<dbReference type="Gene3D" id="3.20.20.70">
    <property type="entry name" value="Aldolase class I"/>
    <property type="match status" value="1"/>
</dbReference>
<organism evidence="8 9">
    <name type="scientific">Paenibacillus baekrokdamisoli</name>
    <dbReference type="NCBI Taxonomy" id="1712516"/>
    <lineage>
        <taxon>Bacteria</taxon>
        <taxon>Bacillati</taxon>
        <taxon>Bacillota</taxon>
        <taxon>Bacilli</taxon>
        <taxon>Bacillales</taxon>
        <taxon>Paenibacillaceae</taxon>
        <taxon>Paenibacillus</taxon>
    </lineage>
</organism>
<dbReference type="CDD" id="cd04729">
    <property type="entry name" value="NanE"/>
    <property type="match status" value="1"/>
</dbReference>
<evidence type="ECO:0000313" key="8">
    <source>
        <dbReference type="EMBL" id="BBH23238.1"/>
    </source>
</evidence>
<evidence type="ECO:0000256" key="5">
    <source>
        <dbReference type="ARBA" id="ARBA00023235"/>
    </source>
</evidence>
<evidence type="ECO:0000256" key="4">
    <source>
        <dbReference type="ARBA" id="ARBA00007439"/>
    </source>
</evidence>
<proteinExistence type="inferred from homology"/>
<dbReference type="GO" id="GO:0006053">
    <property type="term" value="P:N-acetylmannosamine catabolic process"/>
    <property type="evidence" value="ECO:0007669"/>
    <property type="project" value="TreeGrafter"/>
</dbReference>
<dbReference type="EC" id="5.1.3.9" evidence="7"/>
<name>A0A3G9JGQ9_9BACL</name>
<comment type="similarity">
    <text evidence="4 7">Belongs to the NanE family.</text>
</comment>
<evidence type="ECO:0000256" key="3">
    <source>
        <dbReference type="ARBA" id="ARBA00005081"/>
    </source>
</evidence>
<keyword evidence="9" id="KW-1185">Reference proteome</keyword>
<keyword evidence="6 7" id="KW-0119">Carbohydrate metabolism</keyword>